<dbReference type="STRING" id="937775.Metlim_1419"/>
<gene>
    <name evidence="2" type="ORF">Metlim_1419</name>
</gene>
<reference evidence="2 3" key="1">
    <citation type="submission" date="2011-10" db="EMBL/GenBank/DDBJ databases">
        <title>The Improved High-Quality Draft genome of Methanoplanus limicola DSM 2279.</title>
        <authorList>
            <consortium name="US DOE Joint Genome Institute (JGI-PGF)"/>
            <person name="Lucas S."/>
            <person name="Copeland A."/>
            <person name="Lapidus A."/>
            <person name="Glavina del Rio T."/>
            <person name="Dalin E."/>
            <person name="Tice H."/>
            <person name="Bruce D."/>
            <person name="Goodwin L."/>
            <person name="Pitluck S."/>
            <person name="Peters L."/>
            <person name="Mikhailova N."/>
            <person name="Lu M."/>
            <person name="Kyrpides N."/>
            <person name="Mavromatis K."/>
            <person name="Ivanova N."/>
            <person name="Markowitz V."/>
            <person name="Cheng J.-F."/>
            <person name="Hugenholtz P."/>
            <person name="Woyke T."/>
            <person name="Wu D."/>
            <person name="Wirth R."/>
            <person name="Brambilla E.-M."/>
            <person name="Klenk H.-P."/>
            <person name="Eisen J.A."/>
        </authorList>
    </citation>
    <scope>NUCLEOTIDE SEQUENCE [LARGE SCALE GENOMIC DNA]</scope>
    <source>
        <strain evidence="2 3">DSM 2279</strain>
    </source>
</reference>
<dbReference type="Proteomes" id="UP000005741">
    <property type="component" value="Chromosome"/>
</dbReference>
<name>H1Z2J7_9EURY</name>
<dbReference type="InterPro" id="IPR041698">
    <property type="entry name" value="Methyltransf_25"/>
</dbReference>
<dbReference type="OrthoDB" id="57427at2157"/>
<dbReference type="InParanoid" id="H1Z2J7"/>
<feature type="domain" description="Methyltransferase" evidence="1">
    <location>
        <begin position="34"/>
        <end position="124"/>
    </location>
</feature>
<protein>
    <submittedName>
        <fullName evidence="2">Methyltransferase type 11</fullName>
    </submittedName>
</protein>
<dbReference type="GO" id="GO:0008168">
    <property type="term" value="F:methyltransferase activity"/>
    <property type="evidence" value="ECO:0007669"/>
    <property type="project" value="UniProtKB-KW"/>
</dbReference>
<proteinExistence type="predicted"/>
<dbReference type="RefSeq" id="WP_004077275.1">
    <property type="nucleotide sequence ID" value="NZ_CM001436.1"/>
</dbReference>
<organism evidence="2 3">
    <name type="scientific">Methanoplanus limicola DSM 2279</name>
    <dbReference type="NCBI Taxonomy" id="937775"/>
    <lineage>
        <taxon>Archaea</taxon>
        <taxon>Methanobacteriati</taxon>
        <taxon>Methanobacteriota</taxon>
        <taxon>Stenosarchaea group</taxon>
        <taxon>Methanomicrobia</taxon>
        <taxon>Methanomicrobiales</taxon>
        <taxon>Methanomicrobiaceae</taxon>
        <taxon>Methanoplanus</taxon>
    </lineage>
</organism>
<dbReference type="CDD" id="cd02440">
    <property type="entry name" value="AdoMet_MTases"/>
    <property type="match status" value="1"/>
</dbReference>
<dbReference type="AlphaFoldDB" id="H1Z2J7"/>
<keyword evidence="2" id="KW-0489">Methyltransferase</keyword>
<evidence type="ECO:0000259" key="1">
    <source>
        <dbReference type="Pfam" id="PF13649"/>
    </source>
</evidence>
<dbReference type="Gene3D" id="3.40.50.150">
    <property type="entry name" value="Vaccinia Virus protein VP39"/>
    <property type="match status" value="1"/>
</dbReference>
<evidence type="ECO:0000313" key="2">
    <source>
        <dbReference type="EMBL" id="EHQ35523.1"/>
    </source>
</evidence>
<evidence type="ECO:0000313" key="3">
    <source>
        <dbReference type="Proteomes" id="UP000005741"/>
    </source>
</evidence>
<dbReference type="HOGENOM" id="CLU_1507401_0_0_2"/>
<keyword evidence="3" id="KW-1185">Reference proteome</keyword>
<dbReference type="Pfam" id="PF13649">
    <property type="entry name" value="Methyltransf_25"/>
    <property type="match status" value="1"/>
</dbReference>
<keyword evidence="2" id="KW-0808">Transferase</keyword>
<accession>H1Z2J7</accession>
<dbReference type="SUPFAM" id="SSF53335">
    <property type="entry name" value="S-adenosyl-L-methionine-dependent methyltransferases"/>
    <property type="match status" value="1"/>
</dbReference>
<dbReference type="GO" id="GO:0032259">
    <property type="term" value="P:methylation"/>
    <property type="evidence" value="ECO:0007669"/>
    <property type="project" value="UniProtKB-KW"/>
</dbReference>
<sequence>MRDSAEENKCWNEEDFVKVRKKVLDLARVNNLEILDIGAGPLSAIAAKYYGCTVTSIDIDRKELRLWKEYAIKEGVSDRISFEEEDAADLCYCDDAFDVCISFCALHHFPTGIRNKAISEFRRVSSKRLIIAEYTEEGFSEVHSREDFEPVDLKRLEEDLKNMGELRAFPVVNMMIYTVDKNDI</sequence>
<dbReference type="InterPro" id="IPR029063">
    <property type="entry name" value="SAM-dependent_MTases_sf"/>
</dbReference>
<dbReference type="EMBL" id="CM001436">
    <property type="protein sequence ID" value="EHQ35523.1"/>
    <property type="molecule type" value="Genomic_DNA"/>
</dbReference>